<dbReference type="InterPro" id="IPR051692">
    <property type="entry name" value="OMP-like"/>
</dbReference>
<reference evidence="6 7" key="1">
    <citation type="journal article" date="2018" name="Int. J. Syst. Evol. Microbiol.">
        <title>Pseudooceanicola lipolyticus sp. nov., a marine alphaproteobacterium, reclassification of Oceanicola flagellatus as Pseudooceanicola flagellatus comb. nov. and emended description of the genus Pseudooceanicola.</title>
        <authorList>
            <person name="Huang M.-M."/>
            <person name="Guo L.-L."/>
            <person name="Wu Y.-H."/>
            <person name="Lai Q.-L."/>
            <person name="Shao Z.-Z."/>
            <person name="Wang C.-S."/>
            <person name="Wu M."/>
            <person name="Xu X.-W."/>
        </authorList>
    </citation>
    <scope>NUCLEOTIDE SEQUENCE [LARGE SCALE GENOMIC DNA]</scope>
    <source>
        <strain evidence="6 7">157</strain>
    </source>
</reference>
<evidence type="ECO:0000256" key="3">
    <source>
        <dbReference type="ARBA" id="ARBA00023136"/>
    </source>
</evidence>
<comment type="caution">
    <text evidence="6">The sequence shown here is derived from an EMBL/GenBank/DDBJ whole genome shotgun (WGS) entry which is preliminary data.</text>
</comment>
<dbReference type="PANTHER" id="PTHR34001:SF3">
    <property type="entry name" value="BLL7405 PROTEIN"/>
    <property type="match status" value="1"/>
</dbReference>
<dbReference type="RefSeq" id="WP_100162646.1">
    <property type="nucleotide sequence ID" value="NZ_PGTB01000038.1"/>
</dbReference>
<feature type="chain" id="PRO_5014986748" evidence="4">
    <location>
        <begin position="21"/>
        <end position="205"/>
    </location>
</feature>
<keyword evidence="3" id="KW-0472">Membrane</keyword>
<dbReference type="Proteomes" id="UP000231553">
    <property type="component" value="Unassembled WGS sequence"/>
</dbReference>
<dbReference type="OrthoDB" id="268975at2"/>
<dbReference type="Pfam" id="PF13505">
    <property type="entry name" value="OMP_b-brl"/>
    <property type="match status" value="1"/>
</dbReference>
<accession>A0A2M8J1C5</accession>
<evidence type="ECO:0000256" key="2">
    <source>
        <dbReference type="ARBA" id="ARBA00022729"/>
    </source>
</evidence>
<sequence length="205" mass="21505">MIRTVTIALLSTTAAGAALAGNPAPAPEQPVVYQPAAQPARPFWEGGYVGGQLGYAYGEFDLNGSFDSDSVIGGLNAGYLFDLGNDWYAGPEFQYDWADVTVTDPNTGNSASFDEMARLKAIVGKAVGNGMVYGSVGYAYSDFDGVGTFFDGGGDSYLVGLGYDHRVSENWTVGAEYMHHSFGGVGAGGGDVDVNTVHIKATHRF</sequence>
<gene>
    <name evidence="6" type="ORF">CVM52_11520</name>
</gene>
<dbReference type="AlphaFoldDB" id="A0A2M8J1C5"/>
<dbReference type="InterPro" id="IPR036709">
    <property type="entry name" value="Autotransporte_beta_dom_sf"/>
</dbReference>
<keyword evidence="2 4" id="KW-0732">Signal</keyword>
<comment type="subcellular location">
    <subcellularLocation>
        <location evidence="1">Membrane</location>
    </subcellularLocation>
</comment>
<evidence type="ECO:0000259" key="5">
    <source>
        <dbReference type="Pfam" id="PF13505"/>
    </source>
</evidence>
<keyword evidence="7" id="KW-1185">Reference proteome</keyword>
<protein>
    <submittedName>
        <fullName evidence="6">Porin family protein</fullName>
    </submittedName>
</protein>
<dbReference type="InterPro" id="IPR027385">
    <property type="entry name" value="Beta-barrel_OMP"/>
</dbReference>
<dbReference type="SUPFAM" id="SSF103515">
    <property type="entry name" value="Autotransporter"/>
    <property type="match status" value="1"/>
</dbReference>
<evidence type="ECO:0000313" key="6">
    <source>
        <dbReference type="EMBL" id="PJE36562.1"/>
    </source>
</evidence>
<name>A0A2M8J1C5_9RHOB</name>
<dbReference type="GO" id="GO:0016020">
    <property type="term" value="C:membrane"/>
    <property type="evidence" value="ECO:0007669"/>
    <property type="project" value="UniProtKB-SubCell"/>
</dbReference>
<dbReference type="Gene3D" id="2.40.128.130">
    <property type="entry name" value="Autotransporter beta-domain"/>
    <property type="match status" value="1"/>
</dbReference>
<evidence type="ECO:0000256" key="1">
    <source>
        <dbReference type="ARBA" id="ARBA00004370"/>
    </source>
</evidence>
<proteinExistence type="predicted"/>
<dbReference type="EMBL" id="PGTB01000038">
    <property type="protein sequence ID" value="PJE36562.1"/>
    <property type="molecule type" value="Genomic_DNA"/>
</dbReference>
<dbReference type="PANTHER" id="PTHR34001">
    <property type="entry name" value="BLL7405 PROTEIN"/>
    <property type="match status" value="1"/>
</dbReference>
<evidence type="ECO:0000313" key="7">
    <source>
        <dbReference type="Proteomes" id="UP000231553"/>
    </source>
</evidence>
<feature type="signal peptide" evidence="4">
    <location>
        <begin position="1"/>
        <end position="20"/>
    </location>
</feature>
<feature type="domain" description="Outer membrane protein beta-barrel" evidence="5">
    <location>
        <begin position="36"/>
        <end position="205"/>
    </location>
</feature>
<evidence type="ECO:0000256" key="4">
    <source>
        <dbReference type="SAM" id="SignalP"/>
    </source>
</evidence>
<organism evidence="6 7">
    <name type="scientific">Pseudooceanicola lipolyticus</name>
    <dbReference type="NCBI Taxonomy" id="2029104"/>
    <lineage>
        <taxon>Bacteria</taxon>
        <taxon>Pseudomonadati</taxon>
        <taxon>Pseudomonadota</taxon>
        <taxon>Alphaproteobacteria</taxon>
        <taxon>Rhodobacterales</taxon>
        <taxon>Paracoccaceae</taxon>
        <taxon>Pseudooceanicola</taxon>
    </lineage>
</organism>